<evidence type="ECO:0000259" key="13">
    <source>
        <dbReference type="PROSITE" id="PS51194"/>
    </source>
</evidence>
<keyword evidence="15" id="KW-1185">Reference proteome</keyword>
<evidence type="ECO:0000256" key="2">
    <source>
        <dbReference type="ARBA" id="ARBA00022723"/>
    </source>
</evidence>
<feature type="domain" description="RING-type" evidence="11">
    <location>
        <begin position="800"/>
        <end position="843"/>
    </location>
</feature>
<dbReference type="SUPFAM" id="SSF52540">
    <property type="entry name" value="P-loop containing nucleoside triphosphate hydrolases"/>
    <property type="match status" value="2"/>
</dbReference>
<feature type="compositionally biased region" description="Polar residues" evidence="10">
    <location>
        <begin position="65"/>
        <end position="74"/>
    </location>
</feature>
<dbReference type="PANTHER" id="PTHR45626">
    <property type="entry name" value="TRANSCRIPTION TERMINATION FACTOR 2-RELATED"/>
    <property type="match status" value="1"/>
</dbReference>
<feature type="compositionally biased region" description="Basic and acidic residues" evidence="10">
    <location>
        <begin position="101"/>
        <end position="113"/>
    </location>
</feature>
<dbReference type="PROSITE" id="PS50089">
    <property type="entry name" value="ZF_RING_2"/>
    <property type="match status" value="1"/>
</dbReference>
<dbReference type="InterPro" id="IPR050628">
    <property type="entry name" value="SNF2_RAD54_helicase_TF"/>
</dbReference>
<evidence type="ECO:0000256" key="1">
    <source>
        <dbReference type="ARBA" id="ARBA00007025"/>
    </source>
</evidence>
<keyword evidence="3" id="KW-0547">Nucleotide-binding</keyword>
<sequence length="1055" mass="117656">MASDSSHGHGGSAPSSHSAVWVWDLDDTDDSASSIDSHRNTIETAAVIDRVASAAASSSGDCLINTPTDNSQRLPLSGSNNSNNNSNNAYSVGSSVDGSVDSDRNNRNIHSLEENDTDLMDIDSPELSVSNDEALARKLQAEFDMETQGTRADPSSLLATSSQSSIGVSQSYAPITNSVDADRDMAMKLFKELNGPQQAAENEARINHKRQQEASDALFARRLMEQDQSSYNVQNDVRQPHLSGADQSIMNLPGTTTHSQHQQLLNTSKNPYLITDFPGMKGPESPNSSSSSSNSNSGGSINYYRDRLGWHNEHMHDQNLSFNEAGPSNWREMPGLSYFNPIIPGSFPSTIGHAPFAPIIINDSTESTLDYPHHSGLPTESPLNNAEAQENLRKLLENVQHTMDVTPPELRMETPQQLTINLLEHQKLGLEWMLKMERGTNMGGILADDMGLGKTIQSISLILSNPPADGSHAPTLIVAPVSLVLQWHQEFMDRVKPNTLKIYMYYGPKRNKNIKFLEKLDIIITSFHILGLEWPMKTKKSIPNFGGQDDVNEIAADETDLDDELGNDNTSMRQASGPLFNFKFHRVILDEAHFIKNRRTRAATAVCELKSQYRWCLTGTPIQNSISELYSLIKFLNIKPYCEWSAFRSKIHEPFKRGRHSIALRRVQALLKAICLRRSKTSELDNKPIITLPERRIIIDSADFSLQEREFYNSLEQKNRLRFNAYLRAGTVMKNYTNILVLLLRLRQACCHPSLISHDFEKIEPTGGNAETQEQSAAIIDALDASVIHRLNDHSSDEECPICYDVLQTPVFAPKCGHLYCHECIVAYISNAPEVNTSCPTCRGDMSIETLVHLSAYLLKHPSKEMENSPSDVPDRKGKLPAVNAGNKMADQRRIDTLANSPWITSTKIERVMIHLKATRESHPGEKTIVFSQFTKMLDLLQVPLTNSNIKFTRYDGSMDAKERDNSLRQLRDDPETTVILVSLKSIDRAHRFGQTRDVIVHRIAISGTVEDRIMELQQRKQEIANQALGEGGPGEAANMRLGLGDLMHLFGVEE</sequence>
<feature type="compositionally biased region" description="Acidic residues" evidence="10">
    <location>
        <begin position="114"/>
        <end position="124"/>
    </location>
</feature>
<feature type="domain" description="Helicase ATP-binding" evidence="12">
    <location>
        <begin position="435"/>
        <end position="639"/>
    </location>
</feature>
<dbReference type="InterPro" id="IPR000330">
    <property type="entry name" value="SNF2_N"/>
</dbReference>
<feature type="domain" description="Helicase C-terminal" evidence="13">
    <location>
        <begin position="908"/>
        <end position="1055"/>
    </location>
</feature>
<keyword evidence="7" id="KW-0862">Zinc</keyword>
<dbReference type="PROSITE" id="PS51192">
    <property type="entry name" value="HELICASE_ATP_BIND_1"/>
    <property type="match status" value="1"/>
</dbReference>
<keyword evidence="5" id="KW-0378">Hydrolase</keyword>
<feature type="compositionally biased region" description="Low complexity" evidence="10">
    <location>
        <begin position="282"/>
        <end position="300"/>
    </location>
</feature>
<dbReference type="Gene3D" id="3.30.40.10">
    <property type="entry name" value="Zinc/RING finger domain, C3HC4 (zinc finger)"/>
    <property type="match status" value="1"/>
</dbReference>
<dbReference type="InterPro" id="IPR014001">
    <property type="entry name" value="Helicase_ATP-bd"/>
</dbReference>
<dbReference type="EMBL" id="JAFCIX010000015">
    <property type="protein sequence ID" value="KAH6601306.1"/>
    <property type="molecule type" value="Genomic_DNA"/>
</dbReference>
<dbReference type="PROSITE" id="PS51194">
    <property type="entry name" value="HELICASE_CTER"/>
    <property type="match status" value="1"/>
</dbReference>
<dbReference type="InterPro" id="IPR038718">
    <property type="entry name" value="SNF2-like_sf"/>
</dbReference>
<comment type="caution">
    <text evidence="14">The sequence shown here is derived from an EMBL/GenBank/DDBJ whole genome shotgun (WGS) entry which is preliminary data.</text>
</comment>
<keyword evidence="8" id="KW-0067">ATP-binding</keyword>
<evidence type="ECO:0000313" key="14">
    <source>
        <dbReference type="EMBL" id="KAH6601306.1"/>
    </source>
</evidence>
<reference evidence="14 15" key="1">
    <citation type="submission" date="2021-02" db="EMBL/GenBank/DDBJ databases">
        <title>Variation within the Batrachochytrium salamandrivorans European outbreak.</title>
        <authorList>
            <person name="Kelly M."/>
            <person name="Pasmans F."/>
            <person name="Shea T.P."/>
            <person name="Munoz J.F."/>
            <person name="Carranza S."/>
            <person name="Cuomo C.A."/>
            <person name="Martel A."/>
        </authorList>
    </citation>
    <scope>NUCLEOTIDE SEQUENCE [LARGE SCALE GENOMIC DNA]</scope>
    <source>
        <strain evidence="14 15">AMFP18/2</strain>
    </source>
</reference>
<dbReference type="Proteomes" id="UP001648503">
    <property type="component" value="Unassembled WGS sequence"/>
</dbReference>
<dbReference type="CDD" id="cd18793">
    <property type="entry name" value="SF2_C_SNF"/>
    <property type="match status" value="1"/>
</dbReference>
<feature type="region of interest" description="Disordered" evidence="10">
    <location>
        <begin position="271"/>
        <end position="300"/>
    </location>
</feature>
<evidence type="ECO:0000256" key="7">
    <source>
        <dbReference type="ARBA" id="ARBA00022833"/>
    </source>
</evidence>
<feature type="region of interest" description="Disordered" evidence="10">
    <location>
        <begin position="244"/>
        <end position="263"/>
    </location>
</feature>
<dbReference type="InterPro" id="IPR027417">
    <property type="entry name" value="P-loop_NTPase"/>
</dbReference>
<feature type="region of interest" description="Disordered" evidence="10">
    <location>
        <begin position="57"/>
        <end position="124"/>
    </location>
</feature>
<feature type="compositionally biased region" description="Low complexity" evidence="10">
    <location>
        <begin position="77"/>
        <end position="99"/>
    </location>
</feature>
<dbReference type="PANTHER" id="PTHR45626:SF16">
    <property type="entry name" value="ATP-DEPENDENT HELICASE ULS1"/>
    <property type="match status" value="1"/>
</dbReference>
<organism evidence="14 15">
    <name type="scientific">Batrachochytrium salamandrivorans</name>
    <dbReference type="NCBI Taxonomy" id="1357716"/>
    <lineage>
        <taxon>Eukaryota</taxon>
        <taxon>Fungi</taxon>
        <taxon>Fungi incertae sedis</taxon>
        <taxon>Chytridiomycota</taxon>
        <taxon>Chytridiomycota incertae sedis</taxon>
        <taxon>Chytridiomycetes</taxon>
        <taxon>Rhizophydiales</taxon>
        <taxon>Rhizophydiales incertae sedis</taxon>
        <taxon>Batrachochytrium</taxon>
    </lineage>
</organism>
<keyword evidence="2" id="KW-0479">Metal-binding</keyword>
<dbReference type="InterPro" id="IPR001841">
    <property type="entry name" value="Znf_RING"/>
</dbReference>
<dbReference type="InterPro" id="IPR013083">
    <property type="entry name" value="Znf_RING/FYVE/PHD"/>
</dbReference>
<evidence type="ECO:0008006" key="16">
    <source>
        <dbReference type="Google" id="ProtNLM"/>
    </source>
</evidence>
<dbReference type="Gene3D" id="3.40.50.10810">
    <property type="entry name" value="Tandem AAA-ATPase domain"/>
    <property type="match status" value="1"/>
</dbReference>
<dbReference type="PROSITE" id="PS00518">
    <property type="entry name" value="ZF_RING_1"/>
    <property type="match status" value="1"/>
</dbReference>
<keyword evidence="4 9" id="KW-0863">Zinc-finger</keyword>
<evidence type="ECO:0000256" key="8">
    <source>
        <dbReference type="ARBA" id="ARBA00022840"/>
    </source>
</evidence>
<evidence type="ECO:0000256" key="10">
    <source>
        <dbReference type="SAM" id="MobiDB-lite"/>
    </source>
</evidence>
<proteinExistence type="inferred from homology"/>
<dbReference type="SMART" id="SM00487">
    <property type="entry name" value="DEXDc"/>
    <property type="match status" value="1"/>
</dbReference>
<dbReference type="CDD" id="cd18008">
    <property type="entry name" value="DEXDc_SHPRH-like"/>
    <property type="match status" value="1"/>
</dbReference>
<evidence type="ECO:0000256" key="3">
    <source>
        <dbReference type="ARBA" id="ARBA00022741"/>
    </source>
</evidence>
<dbReference type="SMART" id="SM00184">
    <property type="entry name" value="RING"/>
    <property type="match status" value="1"/>
</dbReference>
<evidence type="ECO:0000256" key="5">
    <source>
        <dbReference type="ARBA" id="ARBA00022801"/>
    </source>
</evidence>
<evidence type="ECO:0000256" key="9">
    <source>
        <dbReference type="PROSITE-ProRule" id="PRU00175"/>
    </source>
</evidence>
<dbReference type="InterPro" id="IPR049730">
    <property type="entry name" value="SNF2/RAD54-like_C"/>
</dbReference>
<gene>
    <name evidence="14" type="ORF">BASA50_001699</name>
</gene>
<dbReference type="Gene3D" id="3.40.50.300">
    <property type="entry name" value="P-loop containing nucleotide triphosphate hydrolases"/>
    <property type="match status" value="1"/>
</dbReference>
<evidence type="ECO:0000259" key="11">
    <source>
        <dbReference type="PROSITE" id="PS50089"/>
    </source>
</evidence>
<feature type="compositionally biased region" description="Polar residues" evidence="10">
    <location>
        <begin position="245"/>
        <end position="263"/>
    </location>
</feature>
<keyword evidence="6" id="KW-0347">Helicase</keyword>
<evidence type="ECO:0000256" key="6">
    <source>
        <dbReference type="ARBA" id="ARBA00022806"/>
    </source>
</evidence>
<evidence type="ECO:0000259" key="12">
    <source>
        <dbReference type="PROSITE" id="PS51192"/>
    </source>
</evidence>
<name>A0ABQ8FRA2_9FUNG</name>
<dbReference type="InterPro" id="IPR017907">
    <property type="entry name" value="Znf_RING_CS"/>
</dbReference>
<dbReference type="SUPFAM" id="SSF57850">
    <property type="entry name" value="RING/U-box"/>
    <property type="match status" value="1"/>
</dbReference>
<dbReference type="Pfam" id="PF13923">
    <property type="entry name" value="zf-C3HC4_2"/>
    <property type="match status" value="1"/>
</dbReference>
<dbReference type="Pfam" id="PF00271">
    <property type="entry name" value="Helicase_C"/>
    <property type="match status" value="1"/>
</dbReference>
<dbReference type="Pfam" id="PF00176">
    <property type="entry name" value="SNF2-rel_dom"/>
    <property type="match status" value="1"/>
</dbReference>
<dbReference type="InterPro" id="IPR001650">
    <property type="entry name" value="Helicase_C-like"/>
</dbReference>
<comment type="similarity">
    <text evidence="1">Belongs to the SNF2/RAD54 helicase family.</text>
</comment>
<evidence type="ECO:0000256" key="4">
    <source>
        <dbReference type="ARBA" id="ARBA00022771"/>
    </source>
</evidence>
<accession>A0ABQ8FRA2</accession>
<evidence type="ECO:0000313" key="15">
    <source>
        <dbReference type="Proteomes" id="UP001648503"/>
    </source>
</evidence>
<protein>
    <recommendedName>
        <fullName evidence="16">RING-type domain-containing protein</fullName>
    </recommendedName>
</protein>